<evidence type="ECO:0000313" key="3">
    <source>
        <dbReference type="EnsemblPlants" id="OMERI05G23620.1"/>
    </source>
</evidence>
<dbReference type="EnsemblPlants" id="OMERI05G23620.1">
    <property type="protein sequence ID" value="OMERI05G23620.1"/>
    <property type="gene ID" value="OMERI05G23620"/>
</dbReference>
<dbReference type="HOGENOM" id="CLU_2626109_0_0_1"/>
<reference evidence="3" key="1">
    <citation type="submission" date="2015-04" db="UniProtKB">
        <authorList>
            <consortium name="EnsemblPlants"/>
        </authorList>
    </citation>
    <scope>IDENTIFICATION</scope>
</reference>
<evidence type="ECO:0000256" key="2">
    <source>
        <dbReference type="SAM" id="SignalP"/>
    </source>
</evidence>
<evidence type="ECO:0000313" key="4">
    <source>
        <dbReference type="Proteomes" id="UP000008021"/>
    </source>
</evidence>
<name>A0A0E0DV32_9ORYZ</name>
<keyword evidence="4" id="KW-1185">Reference proteome</keyword>
<proteinExistence type="predicted"/>
<keyword evidence="2" id="KW-0732">Signal</keyword>
<organism evidence="3">
    <name type="scientific">Oryza meridionalis</name>
    <dbReference type="NCBI Taxonomy" id="40149"/>
    <lineage>
        <taxon>Eukaryota</taxon>
        <taxon>Viridiplantae</taxon>
        <taxon>Streptophyta</taxon>
        <taxon>Embryophyta</taxon>
        <taxon>Tracheophyta</taxon>
        <taxon>Spermatophyta</taxon>
        <taxon>Magnoliopsida</taxon>
        <taxon>Liliopsida</taxon>
        <taxon>Poales</taxon>
        <taxon>Poaceae</taxon>
        <taxon>BOP clade</taxon>
        <taxon>Oryzoideae</taxon>
        <taxon>Oryzeae</taxon>
        <taxon>Oryzinae</taxon>
        <taxon>Oryza</taxon>
    </lineage>
</organism>
<feature type="region of interest" description="Disordered" evidence="1">
    <location>
        <begin position="33"/>
        <end position="78"/>
    </location>
</feature>
<dbReference type="Proteomes" id="UP000008021">
    <property type="component" value="Chromosome 5"/>
</dbReference>
<feature type="compositionally biased region" description="Low complexity" evidence="1">
    <location>
        <begin position="39"/>
        <end position="65"/>
    </location>
</feature>
<evidence type="ECO:0000256" key="1">
    <source>
        <dbReference type="SAM" id="MobiDB-lite"/>
    </source>
</evidence>
<feature type="signal peptide" evidence="2">
    <location>
        <begin position="1"/>
        <end position="21"/>
    </location>
</feature>
<feature type="chain" id="PRO_5002357303" evidence="2">
    <location>
        <begin position="22"/>
        <end position="78"/>
    </location>
</feature>
<dbReference type="Gramene" id="OMERI05G23620.1">
    <property type="protein sequence ID" value="OMERI05G23620.1"/>
    <property type="gene ID" value="OMERI05G23620"/>
</dbReference>
<sequence>MCIYAAWFVLASIFLWFFAWQEEYIAYVATQRRSRRPWAARGRPSCSWASTRRSSRSRGSTAPRPAVSPSRSIYIHIP</sequence>
<dbReference type="AlphaFoldDB" id="A0A0E0DV32"/>
<reference evidence="3" key="2">
    <citation type="submission" date="2018-05" db="EMBL/GenBank/DDBJ databases">
        <title>OmerRS3 (Oryza meridionalis Reference Sequence Version 3).</title>
        <authorList>
            <person name="Zhang J."/>
            <person name="Kudrna D."/>
            <person name="Lee S."/>
            <person name="Talag J."/>
            <person name="Welchert J."/>
            <person name="Wing R.A."/>
        </authorList>
    </citation>
    <scope>NUCLEOTIDE SEQUENCE [LARGE SCALE GENOMIC DNA]</scope>
    <source>
        <strain evidence="3">cv. OR44</strain>
    </source>
</reference>
<protein>
    <submittedName>
        <fullName evidence="3">Uncharacterized protein</fullName>
    </submittedName>
</protein>
<accession>A0A0E0DV32</accession>